<keyword evidence="2" id="KW-0150">Chloroplast</keyword>
<dbReference type="GO" id="GO:0004519">
    <property type="term" value="F:endonuclease activity"/>
    <property type="evidence" value="ECO:0007669"/>
    <property type="project" value="InterPro"/>
</dbReference>
<dbReference type="EMBL" id="PQ083144">
    <property type="protein sequence ID" value="XDF22523.1"/>
    <property type="molecule type" value="Genomic_DNA"/>
</dbReference>
<dbReference type="EMBL" id="PQ083144">
    <property type="protein sequence ID" value="XDF22522.1"/>
    <property type="molecule type" value="Genomic_DNA"/>
</dbReference>
<name>A0AB39A6B2_9CHLO</name>
<organism evidence="2">
    <name type="scientific">Borodinellopsis insignis</name>
    <dbReference type="NCBI Taxonomy" id="3229915"/>
    <lineage>
        <taxon>Eukaryota</taxon>
        <taxon>Viridiplantae</taxon>
        <taxon>Chlorophyta</taxon>
        <taxon>core chlorophytes</taxon>
        <taxon>Chlorophyceae</taxon>
        <taxon>CS clade</taxon>
        <taxon>Chlamydomonadales</taxon>
        <taxon>Chlorococcaceae</taxon>
        <taxon>Borodinellopsis</taxon>
    </lineage>
</organism>
<protein>
    <recommendedName>
        <fullName evidence="1">Homing endonuclease LAGLIDADG domain-containing protein</fullName>
    </recommendedName>
</protein>
<gene>
    <name evidence="2" type="primary">orf6</name>
</gene>
<dbReference type="AlphaFoldDB" id="A0AB39A6B2"/>
<dbReference type="Gene3D" id="3.10.28.10">
    <property type="entry name" value="Homing endonucleases"/>
    <property type="match status" value="1"/>
</dbReference>
<reference evidence="2" key="1">
    <citation type="submission" date="2024-07" db="EMBL/GenBank/DDBJ databases">
        <title>Chloroplast genome and systemic taxonomy study of Borodinellopsis insigne sp.nov. (Chlamydomonadales, Chlorophyta), a rare aerial alga from China.</title>
        <authorList>
            <person name="Yan Q."/>
        </authorList>
    </citation>
    <scope>NUCLEOTIDE SEQUENCE</scope>
    <source>
        <strain evidence="2">FACHB 3529</strain>
    </source>
</reference>
<evidence type="ECO:0000313" key="2">
    <source>
        <dbReference type="EMBL" id="XDF22522.1"/>
    </source>
</evidence>
<dbReference type="InterPro" id="IPR004860">
    <property type="entry name" value="LAGLIDADG_dom"/>
</dbReference>
<dbReference type="SUPFAM" id="SSF55608">
    <property type="entry name" value="Homing endonucleases"/>
    <property type="match status" value="1"/>
</dbReference>
<geneLocation type="chloroplast" evidence="2"/>
<dbReference type="InterPro" id="IPR027434">
    <property type="entry name" value="Homing_endonucl"/>
</dbReference>
<proteinExistence type="predicted"/>
<evidence type="ECO:0000259" key="1">
    <source>
        <dbReference type="Pfam" id="PF03161"/>
    </source>
</evidence>
<accession>A0AB39A6B2</accession>
<dbReference type="Pfam" id="PF03161">
    <property type="entry name" value="LAGLIDADG_2"/>
    <property type="match status" value="1"/>
</dbReference>
<keyword evidence="2" id="KW-0934">Plastid</keyword>
<sequence>MMYGYLASDGYVNKYGNIAIQQSVEKLKFVEWMHAKFKDYRTETTDQSISVAKETYSEKTFAKRFFTRCFFKGFRKTWYQPTGESDEKGDPILKKRLPKNLAGVFSPYFIAMWFAGDGLKPLDHRGARFEVTDKTPAERIILKNLFKRIHNLDVKIVKNGTARNGTAMWALAVGSAEYSKFRKIVTCIDVVETCFPYKLHPNAPAPLNKNRRPKSMAI</sequence>
<feature type="domain" description="Homing endonuclease LAGLIDADG" evidence="1">
    <location>
        <begin position="1"/>
        <end position="180"/>
    </location>
</feature>